<dbReference type="InterPro" id="IPR051182">
    <property type="entry name" value="Euk_NMN_adenylyltrnsfrase"/>
</dbReference>
<keyword evidence="5" id="KW-0597">Phosphoprotein</keyword>
<comment type="caution">
    <text evidence="18">The sequence shown here is derived from an EMBL/GenBank/DDBJ whole genome shotgun (WGS) entry which is preliminary data.</text>
</comment>
<dbReference type="GO" id="GO:0004515">
    <property type="term" value="F:nicotinate-nucleotide adenylyltransferase activity"/>
    <property type="evidence" value="ECO:0007669"/>
    <property type="project" value="UniProtKB-EC"/>
</dbReference>
<keyword evidence="7 15" id="KW-0808">Transferase</keyword>
<evidence type="ECO:0000256" key="1">
    <source>
        <dbReference type="ARBA" id="ARBA00004123"/>
    </source>
</evidence>
<dbReference type="CDD" id="cd09286">
    <property type="entry name" value="NMNAT_Eukarya"/>
    <property type="match status" value="1"/>
</dbReference>
<evidence type="ECO:0000256" key="6">
    <source>
        <dbReference type="ARBA" id="ARBA00022642"/>
    </source>
</evidence>
<dbReference type="OrthoDB" id="422187at2759"/>
<dbReference type="InterPro" id="IPR045094">
    <property type="entry name" value="NMNAT_euk"/>
</dbReference>
<keyword evidence="10 15" id="KW-0067">ATP-binding</keyword>
<dbReference type="InterPro" id="IPR014729">
    <property type="entry name" value="Rossmann-like_a/b/a_fold"/>
</dbReference>
<proteinExistence type="inferred from homology"/>
<keyword evidence="19" id="KW-1185">Reference proteome</keyword>
<dbReference type="AlphaFoldDB" id="A0A5N5QWM4"/>
<dbReference type="InterPro" id="IPR005248">
    <property type="entry name" value="NadD/NMNAT"/>
</dbReference>
<comment type="catalytic activity">
    <reaction evidence="13 15">
        <text>nicotinate beta-D-ribonucleotide + ATP + H(+) = deamido-NAD(+) + diphosphate</text>
        <dbReference type="Rhea" id="RHEA:22860"/>
        <dbReference type="ChEBI" id="CHEBI:15378"/>
        <dbReference type="ChEBI" id="CHEBI:30616"/>
        <dbReference type="ChEBI" id="CHEBI:33019"/>
        <dbReference type="ChEBI" id="CHEBI:57502"/>
        <dbReference type="ChEBI" id="CHEBI:58437"/>
        <dbReference type="EC" id="2.7.7.18"/>
    </reaction>
</comment>
<gene>
    <name evidence="18" type="ORF">CTheo_528</name>
</gene>
<evidence type="ECO:0000256" key="12">
    <source>
        <dbReference type="ARBA" id="ARBA00023242"/>
    </source>
</evidence>
<dbReference type="Pfam" id="PF01467">
    <property type="entry name" value="CTP_transf_like"/>
    <property type="match status" value="1"/>
</dbReference>
<evidence type="ECO:0000313" key="18">
    <source>
        <dbReference type="EMBL" id="KAB5596011.1"/>
    </source>
</evidence>
<dbReference type="EMBL" id="SSOP01000004">
    <property type="protein sequence ID" value="KAB5596011.1"/>
    <property type="molecule type" value="Genomic_DNA"/>
</dbReference>
<keyword evidence="11 15" id="KW-0520">NAD</keyword>
<comment type="similarity">
    <text evidence="4 15">Belongs to the eukaryotic NMN adenylyltransferase family.</text>
</comment>
<evidence type="ECO:0000256" key="7">
    <source>
        <dbReference type="ARBA" id="ARBA00022679"/>
    </source>
</evidence>
<feature type="region of interest" description="Disordered" evidence="16">
    <location>
        <begin position="1"/>
        <end position="129"/>
    </location>
</feature>
<keyword evidence="6 15" id="KW-0662">Pyridine nucleotide biosynthesis</keyword>
<evidence type="ECO:0000256" key="15">
    <source>
        <dbReference type="RuleBase" id="RU362021"/>
    </source>
</evidence>
<comment type="subcellular location">
    <subcellularLocation>
        <location evidence="1">Nucleus</location>
    </subcellularLocation>
</comment>
<accession>A0A5N5QWM4</accession>
<evidence type="ECO:0000259" key="17">
    <source>
        <dbReference type="Pfam" id="PF01467"/>
    </source>
</evidence>
<dbReference type="Gene3D" id="3.40.50.620">
    <property type="entry name" value="HUPs"/>
    <property type="match status" value="1"/>
</dbReference>
<evidence type="ECO:0000256" key="16">
    <source>
        <dbReference type="SAM" id="MobiDB-lite"/>
    </source>
</evidence>
<evidence type="ECO:0000256" key="2">
    <source>
        <dbReference type="ARBA" id="ARBA00004658"/>
    </source>
</evidence>
<evidence type="ECO:0000256" key="4">
    <source>
        <dbReference type="ARBA" id="ARBA00007064"/>
    </source>
</evidence>
<feature type="domain" description="Cytidyltransferase-like" evidence="17">
    <location>
        <begin position="189"/>
        <end position="370"/>
    </location>
</feature>
<dbReference type="InterPro" id="IPR004821">
    <property type="entry name" value="Cyt_trans-like"/>
</dbReference>
<evidence type="ECO:0000256" key="11">
    <source>
        <dbReference type="ARBA" id="ARBA00023027"/>
    </source>
</evidence>
<sequence>MRPAQALSVQSYHNDSPPFIGTNEGSLEHREVPHLDLATVPEQQSLGTSEGSSSVAPDKLTILHAPTPITPTANPPVEQGLSRSHVQHSRPASAFAASVPGSPEDREFTNSLSNGAFETDAEPGPPRPATPVKHVLDPSSYHFPRHRLSTQMSGEAPSHLVRDIPDLFQMRGKFRSGLWIFFSSDLPAPPHRRMFEMAKDAIVEKGKYEIIGGYYSPVSDKYMKPGLAPAIHRVRMCELAVDQTSNWLMVDPWEASQAEYQRTAVVLEHFDLELNQNQKGGIMMKDGSRRKIKVVLLAGGDLIESFGSPGVWAQQDLHVILGRFGCLIIERTGSDVWAFLLSHDILYHHRKNVIVVKQLIYNDISSTKVRLFVRRGMSIKYLLPNSVIQYIDDNRLYRGEEIDFPMEEVRLK</sequence>
<keyword evidence="8 15" id="KW-0548">Nucleotidyltransferase</keyword>
<comment type="pathway">
    <text evidence="2 15">Cofactor biosynthesis; NAD(+) biosynthesis; NAD(+) from nicotinamide D-ribonucleotide: step 1/1.</text>
</comment>
<evidence type="ECO:0000256" key="8">
    <source>
        <dbReference type="ARBA" id="ARBA00022695"/>
    </source>
</evidence>
<dbReference type="EC" id="2.7.7.18" evidence="15"/>
<evidence type="ECO:0000256" key="10">
    <source>
        <dbReference type="ARBA" id="ARBA00022840"/>
    </source>
</evidence>
<dbReference type="SUPFAM" id="SSF52374">
    <property type="entry name" value="Nucleotidylyl transferase"/>
    <property type="match status" value="1"/>
</dbReference>
<dbReference type="FunFam" id="3.40.50.620:FF:000074">
    <property type="entry name" value="Nicotinamide-nucleotide adenylyltransferase"/>
    <property type="match status" value="1"/>
</dbReference>
<evidence type="ECO:0000256" key="14">
    <source>
        <dbReference type="ARBA" id="ARBA00049001"/>
    </source>
</evidence>
<dbReference type="PANTHER" id="PTHR12039">
    <property type="entry name" value="NICOTINAMIDE MONONUCLEOTIDE ADENYLYLTRANSFERASE"/>
    <property type="match status" value="1"/>
</dbReference>
<keyword evidence="12" id="KW-0539">Nucleus</keyword>
<evidence type="ECO:0000256" key="5">
    <source>
        <dbReference type="ARBA" id="ARBA00022553"/>
    </source>
</evidence>
<dbReference type="GO" id="GO:0005524">
    <property type="term" value="F:ATP binding"/>
    <property type="evidence" value="ECO:0007669"/>
    <property type="project" value="UniProtKB-KW"/>
</dbReference>
<comment type="catalytic activity">
    <reaction evidence="14 15">
        <text>beta-nicotinamide D-ribonucleotide + ATP + H(+) = diphosphate + NAD(+)</text>
        <dbReference type="Rhea" id="RHEA:21360"/>
        <dbReference type="ChEBI" id="CHEBI:14649"/>
        <dbReference type="ChEBI" id="CHEBI:15378"/>
        <dbReference type="ChEBI" id="CHEBI:30616"/>
        <dbReference type="ChEBI" id="CHEBI:33019"/>
        <dbReference type="ChEBI" id="CHEBI:57540"/>
        <dbReference type="EC" id="2.7.7.1"/>
    </reaction>
</comment>
<dbReference type="PANTHER" id="PTHR12039:SF0">
    <property type="entry name" value="NICOTINAMIDE-NUCLEOTIDE ADENYLYLTRANSFERASE"/>
    <property type="match status" value="1"/>
</dbReference>
<comment type="pathway">
    <text evidence="3">Cofactor biosynthesis; NAD(+) biosynthesis; deamido-NAD(+) from nicotinate D-ribonucleotide: step 1/1.</text>
</comment>
<feature type="compositionally biased region" description="Low complexity" evidence="16">
    <location>
        <begin position="65"/>
        <end position="76"/>
    </location>
</feature>
<keyword evidence="9 15" id="KW-0547">Nucleotide-binding</keyword>
<dbReference type="GO" id="GO:0009435">
    <property type="term" value="P:NAD+ biosynthetic process"/>
    <property type="evidence" value="ECO:0007669"/>
    <property type="project" value="UniProtKB-UniPathway"/>
</dbReference>
<dbReference type="UniPathway" id="UPA00253">
    <property type="reaction ID" value="UER00332"/>
</dbReference>
<evidence type="ECO:0000256" key="3">
    <source>
        <dbReference type="ARBA" id="ARBA00005019"/>
    </source>
</evidence>
<dbReference type="Proteomes" id="UP000383932">
    <property type="component" value="Unassembled WGS sequence"/>
</dbReference>
<reference evidence="18 19" key="1">
    <citation type="journal article" date="2019" name="Fungal Biol. Biotechnol.">
        <title>Draft genome sequence of fastidious pathogen Ceratobasidium theobromae, which causes vascular-streak dieback in Theobroma cacao.</title>
        <authorList>
            <person name="Ali S.S."/>
            <person name="Asman A."/>
            <person name="Shao J."/>
            <person name="Firmansyah A.P."/>
            <person name="Susilo A.W."/>
            <person name="Rosmana A."/>
            <person name="McMahon P."/>
            <person name="Junaid M."/>
            <person name="Guest D."/>
            <person name="Kheng T.Y."/>
            <person name="Meinhardt L.W."/>
            <person name="Bailey B.A."/>
        </authorList>
    </citation>
    <scope>NUCLEOTIDE SEQUENCE [LARGE SCALE GENOMIC DNA]</scope>
    <source>
        <strain evidence="18 19">CT2</strain>
    </source>
</reference>
<protein>
    <recommendedName>
        <fullName evidence="15">Nicotinamide-nucleotide adenylyltransferase</fullName>
        <ecNumber evidence="15">2.7.7.1</ecNumber>
        <ecNumber evidence="15">2.7.7.18</ecNumber>
    </recommendedName>
</protein>
<evidence type="ECO:0000313" key="19">
    <source>
        <dbReference type="Proteomes" id="UP000383932"/>
    </source>
</evidence>
<feature type="compositionally biased region" description="Polar residues" evidence="16">
    <location>
        <begin position="41"/>
        <end position="55"/>
    </location>
</feature>
<organism evidence="18 19">
    <name type="scientific">Ceratobasidium theobromae</name>
    <dbReference type="NCBI Taxonomy" id="1582974"/>
    <lineage>
        <taxon>Eukaryota</taxon>
        <taxon>Fungi</taxon>
        <taxon>Dikarya</taxon>
        <taxon>Basidiomycota</taxon>
        <taxon>Agaricomycotina</taxon>
        <taxon>Agaricomycetes</taxon>
        <taxon>Cantharellales</taxon>
        <taxon>Ceratobasidiaceae</taxon>
        <taxon>Ceratobasidium</taxon>
    </lineage>
</organism>
<dbReference type="EC" id="2.7.7.1" evidence="15"/>
<dbReference type="GO" id="GO:0005634">
    <property type="term" value="C:nucleus"/>
    <property type="evidence" value="ECO:0007669"/>
    <property type="project" value="UniProtKB-SubCell"/>
</dbReference>
<evidence type="ECO:0000256" key="13">
    <source>
        <dbReference type="ARBA" id="ARBA00048721"/>
    </source>
</evidence>
<dbReference type="GO" id="GO:0000309">
    <property type="term" value="F:nicotinamide-nucleotide adenylyltransferase activity"/>
    <property type="evidence" value="ECO:0007669"/>
    <property type="project" value="UniProtKB-EC"/>
</dbReference>
<evidence type="ECO:0000256" key="9">
    <source>
        <dbReference type="ARBA" id="ARBA00022741"/>
    </source>
</evidence>
<name>A0A5N5QWM4_9AGAM</name>
<dbReference type="NCBIfam" id="TIGR00482">
    <property type="entry name" value="nicotinate (nicotinamide) nucleotide adenylyltransferase"/>
    <property type="match status" value="1"/>
</dbReference>